<evidence type="ECO:0000313" key="1">
    <source>
        <dbReference type="EMBL" id="MFD0997933.1"/>
    </source>
</evidence>
<proteinExistence type="predicted"/>
<name>A0ABW3JY50_9BACT</name>
<evidence type="ECO:0000313" key="2">
    <source>
        <dbReference type="Proteomes" id="UP001597112"/>
    </source>
</evidence>
<organism evidence="1 2">
    <name type="scientific">Ohtaekwangia kribbensis</name>
    <dbReference type="NCBI Taxonomy" id="688913"/>
    <lineage>
        <taxon>Bacteria</taxon>
        <taxon>Pseudomonadati</taxon>
        <taxon>Bacteroidota</taxon>
        <taxon>Cytophagia</taxon>
        <taxon>Cytophagales</taxon>
        <taxon>Fulvivirgaceae</taxon>
        <taxon>Ohtaekwangia</taxon>
    </lineage>
</organism>
<comment type="caution">
    <text evidence="1">The sequence shown here is derived from an EMBL/GenBank/DDBJ whole genome shotgun (WGS) entry which is preliminary data.</text>
</comment>
<protein>
    <submittedName>
        <fullName evidence="1">Uncharacterized protein</fullName>
    </submittedName>
</protein>
<dbReference type="Proteomes" id="UP001597112">
    <property type="component" value="Unassembled WGS sequence"/>
</dbReference>
<sequence length="48" mass="5553">MTHRRQYSIVLNDLPQPEAVGLLYTDDETRGNSRRIKKFFAGLYLPDG</sequence>
<accession>A0ABW3JY50</accession>
<keyword evidence="2" id="KW-1185">Reference proteome</keyword>
<dbReference type="RefSeq" id="WP_377573754.1">
    <property type="nucleotide sequence ID" value="NZ_JBHTKA010000001.1"/>
</dbReference>
<reference evidence="2" key="1">
    <citation type="journal article" date="2019" name="Int. J. Syst. Evol. Microbiol.">
        <title>The Global Catalogue of Microorganisms (GCM) 10K type strain sequencing project: providing services to taxonomists for standard genome sequencing and annotation.</title>
        <authorList>
            <consortium name="The Broad Institute Genomics Platform"/>
            <consortium name="The Broad Institute Genome Sequencing Center for Infectious Disease"/>
            <person name="Wu L."/>
            <person name="Ma J."/>
        </authorList>
    </citation>
    <scope>NUCLEOTIDE SEQUENCE [LARGE SCALE GENOMIC DNA]</scope>
    <source>
        <strain evidence="2">CCUG 58938</strain>
    </source>
</reference>
<gene>
    <name evidence="1" type="ORF">ACFQ21_01405</name>
</gene>
<dbReference type="EMBL" id="JBHTKA010000001">
    <property type="protein sequence ID" value="MFD0997933.1"/>
    <property type="molecule type" value="Genomic_DNA"/>
</dbReference>